<feature type="compositionally biased region" description="Basic and acidic residues" evidence="1">
    <location>
        <begin position="124"/>
        <end position="135"/>
    </location>
</feature>
<dbReference type="Proteomes" id="UP000193986">
    <property type="component" value="Unassembled WGS sequence"/>
</dbReference>
<name>A0A1Y2AMW8_9TREE</name>
<gene>
    <name evidence="2" type="ORF">BCR39DRAFT_561763</name>
</gene>
<dbReference type="InParanoid" id="A0A1Y2AMW8"/>
<evidence type="ECO:0000256" key="1">
    <source>
        <dbReference type="SAM" id="MobiDB-lite"/>
    </source>
</evidence>
<organism evidence="2 3">
    <name type="scientific">Naematelia encephala</name>
    <dbReference type="NCBI Taxonomy" id="71784"/>
    <lineage>
        <taxon>Eukaryota</taxon>
        <taxon>Fungi</taxon>
        <taxon>Dikarya</taxon>
        <taxon>Basidiomycota</taxon>
        <taxon>Agaricomycotina</taxon>
        <taxon>Tremellomycetes</taxon>
        <taxon>Tremellales</taxon>
        <taxon>Naemateliaceae</taxon>
        <taxon>Naematelia</taxon>
    </lineage>
</organism>
<evidence type="ECO:0000313" key="2">
    <source>
        <dbReference type="EMBL" id="ORY23923.1"/>
    </source>
</evidence>
<dbReference type="EMBL" id="MCFC01000074">
    <property type="protein sequence ID" value="ORY23923.1"/>
    <property type="molecule type" value="Genomic_DNA"/>
</dbReference>
<feature type="compositionally biased region" description="Polar residues" evidence="1">
    <location>
        <begin position="147"/>
        <end position="172"/>
    </location>
</feature>
<evidence type="ECO:0000313" key="3">
    <source>
        <dbReference type="Proteomes" id="UP000193986"/>
    </source>
</evidence>
<keyword evidence="3" id="KW-1185">Reference proteome</keyword>
<feature type="region of interest" description="Disordered" evidence="1">
    <location>
        <begin position="1"/>
        <end position="26"/>
    </location>
</feature>
<feature type="region of interest" description="Disordered" evidence="1">
    <location>
        <begin position="203"/>
        <end position="225"/>
    </location>
</feature>
<protein>
    <submittedName>
        <fullName evidence="2">Uncharacterized protein</fullName>
    </submittedName>
</protein>
<accession>A0A1Y2AMW8</accession>
<dbReference type="AlphaFoldDB" id="A0A1Y2AMW8"/>
<sequence>MSKSGSTHLPSTLPSSTFPIKTDIPTSSTIATLTISRIRRATATSAPPDTSGSRGYTFKVPLLPIEIPATFELLTSNPPDPPISECPTSDRLYPPDPPISTSDPPDSPTSGCPTSDPALQSRGDSAKPKESDPTKSKKRRRRRDTTMAASSFTSHSPTQSYQNPSRLQKETNSLEVVSSEAFKSIYMSMTASEVEQLKKVQTRTMEKNGTEQSDGTEIAQTDGMKKKKTQINEDLIVLTDKELYSLWASLKQSKRRISGQLKDELRIAAKQSSGGWTVVPEVRRNRTLEQKDTSEGRRVRKILSFTYTFVYTSNDGSVTIESKLKGNLHIPDQSLVAKWDPMLSIDHSS</sequence>
<reference evidence="2 3" key="1">
    <citation type="submission" date="2016-07" db="EMBL/GenBank/DDBJ databases">
        <title>Pervasive Adenine N6-methylation of Active Genes in Fungi.</title>
        <authorList>
            <consortium name="DOE Joint Genome Institute"/>
            <person name="Mondo S.J."/>
            <person name="Dannebaum R.O."/>
            <person name="Kuo R.C."/>
            <person name="Labutti K."/>
            <person name="Haridas S."/>
            <person name="Kuo A."/>
            <person name="Salamov A."/>
            <person name="Ahrendt S.R."/>
            <person name="Lipzen A."/>
            <person name="Sullivan W."/>
            <person name="Andreopoulos W.B."/>
            <person name="Clum A."/>
            <person name="Lindquist E."/>
            <person name="Daum C."/>
            <person name="Ramamoorthy G.K."/>
            <person name="Gryganskyi A."/>
            <person name="Culley D."/>
            <person name="Magnuson J.K."/>
            <person name="James T.Y."/>
            <person name="O'Malley M.A."/>
            <person name="Stajich J.E."/>
            <person name="Spatafora J.W."/>
            <person name="Visel A."/>
            <person name="Grigoriev I.V."/>
        </authorList>
    </citation>
    <scope>NUCLEOTIDE SEQUENCE [LARGE SCALE GENOMIC DNA]</scope>
    <source>
        <strain evidence="2 3">68-887.2</strain>
    </source>
</reference>
<proteinExistence type="predicted"/>
<comment type="caution">
    <text evidence="2">The sequence shown here is derived from an EMBL/GenBank/DDBJ whole genome shotgun (WGS) entry which is preliminary data.</text>
</comment>
<feature type="compositionally biased region" description="Low complexity" evidence="1">
    <location>
        <begin position="99"/>
        <end position="117"/>
    </location>
</feature>
<feature type="region of interest" description="Disordered" evidence="1">
    <location>
        <begin position="72"/>
        <end position="172"/>
    </location>
</feature>
<feature type="compositionally biased region" description="Low complexity" evidence="1">
    <location>
        <begin position="1"/>
        <end position="19"/>
    </location>
</feature>
<feature type="compositionally biased region" description="Polar residues" evidence="1">
    <location>
        <begin position="210"/>
        <end position="219"/>
    </location>
</feature>